<proteinExistence type="predicted"/>
<evidence type="ECO:0000256" key="1">
    <source>
        <dbReference type="SAM" id="Phobius"/>
    </source>
</evidence>
<gene>
    <name evidence="2" type="ORF">GK091_23900</name>
</gene>
<dbReference type="AlphaFoldDB" id="A0A6M0IR10"/>
<accession>A0A6M0IR10</accession>
<keyword evidence="1" id="KW-1133">Transmembrane helix</keyword>
<feature type="transmembrane region" description="Helical" evidence="1">
    <location>
        <begin position="214"/>
        <end position="235"/>
    </location>
</feature>
<evidence type="ECO:0000313" key="3">
    <source>
        <dbReference type="Proteomes" id="UP000477386"/>
    </source>
</evidence>
<feature type="transmembrane region" description="Helical" evidence="1">
    <location>
        <begin position="180"/>
        <end position="202"/>
    </location>
</feature>
<feature type="transmembrane region" description="Helical" evidence="1">
    <location>
        <begin position="150"/>
        <end position="174"/>
    </location>
</feature>
<keyword evidence="1" id="KW-0472">Membrane</keyword>
<dbReference type="Proteomes" id="UP000477386">
    <property type="component" value="Unassembled WGS sequence"/>
</dbReference>
<comment type="caution">
    <text evidence="2">The sequence shown here is derived from an EMBL/GenBank/DDBJ whole genome shotgun (WGS) entry which is preliminary data.</text>
</comment>
<evidence type="ECO:0000313" key="2">
    <source>
        <dbReference type="EMBL" id="NEU69945.1"/>
    </source>
</evidence>
<keyword evidence="3" id="KW-1185">Reference proteome</keyword>
<dbReference type="RefSeq" id="WP_164042760.1">
    <property type="nucleotide sequence ID" value="NZ_JAAGNZ010000002.1"/>
</dbReference>
<sequence length="240" mass="27499">MQALSCSNCQQEVTHKYCAHCGQPVALKRIDGHYIKHEIEHVLHFERGLLYTVRELLVSPGDNVRHYISENRSRLVKPIIFIIITSLLYTIINHFFHIEDGYMKLDEAKKTTTGVIFKWIQDHYGYANIIMGVFIAFWAKLFFRKYGYNFFEILILLCFVMGMAMLIFTAFAIFQGLTHLSSMQIAGIVGVGYCTWAIGQFFDKRKIANYVKALCAYVLGMITFSLAALLLGTLIDLAIK</sequence>
<keyword evidence="1" id="KW-0812">Transmembrane</keyword>
<organism evidence="2 3">
    <name type="scientific">Spirosoma agri</name>
    <dbReference type="NCBI Taxonomy" id="1987381"/>
    <lineage>
        <taxon>Bacteria</taxon>
        <taxon>Pseudomonadati</taxon>
        <taxon>Bacteroidota</taxon>
        <taxon>Cytophagia</taxon>
        <taxon>Cytophagales</taxon>
        <taxon>Cytophagaceae</taxon>
        <taxon>Spirosoma</taxon>
    </lineage>
</organism>
<dbReference type="InterPro" id="IPR022134">
    <property type="entry name" value="DUF3667"/>
</dbReference>
<protein>
    <submittedName>
        <fullName evidence="2">DUF3667 domain-containing protein</fullName>
    </submittedName>
</protein>
<name>A0A6M0IR10_9BACT</name>
<dbReference type="EMBL" id="JAAGNZ010000002">
    <property type="protein sequence ID" value="NEU69945.1"/>
    <property type="molecule type" value="Genomic_DNA"/>
</dbReference>
<reference evidence="2 3" key="1">
    <citation type="submission" date="2020-02" db="EMBL/GenBank/DDBJ databases">
        <title>Draft genome sequence of two Spirosoma agri KCTC 52727 and Spirosoma terrae KCTC 52035.</title>
        <authorList>
            <person name="Rojas J."/>
            <person name="Ambika Manirajan B."/>
            <person name="Ratering S."/>
            <person name="Suarez C."/>
            <person name="Schnell S."/>
        </authorList>
    </citation>
    <scope>NUCLEOTIDE SEQUENCE [LARGE SCALE GENOMIC DNA]</scope>
    <source>
        <strain evidence="2 3">KCTC 52727</strain>
    </source>
</reference>
<feature type="transmembrane region" description="Helical" evidence="1">
    <location>
        <begin position="75"/>
        <end position="96"/>
    </location>
</feature>
<dbReference type="Pfam" id="PF12412">
    <property type="entry name" value="DUF3667"/>
    <property type="match status" value="1"/>
</dbReference>
<feature type="transmembrane region" description="Helical" evidence="1">
    <location>
        <begin position="124"/>
        <end position="143"/>
    </location>
</feature>